<sequence>MPFDNNVPKHRPLYCWYAPKRLAQSFADINAPRWFIEAAANGGPWYQWSPEIQVYFHNTFDRCLDIMKSTAASSTYQARRDCRAWYTATTPNNRYLFGRELRNKVLQCERCGLFYDHKLRMITRAPWLPIVQMSFAFCPANGNNRCNQDQRPDWIRGLDNIDKHYENVILETMRALSRLNPDSLIRSVLPNEATPALLPEGGLSELRRGYKALRVLWIRAFTGPKPVTPKKAWKYAPDVPTPVEAPVGRQVPAHIAEKYRSLGSPSHWGDIDYDLQLLDESLINEEDLTYLYGMHVDALRWITAHDWELERELLNAYAGMRQRVDEDHYRLMRIACQRANTAMERVLATKNAGLKITDGFEHLYAFNGVRFRELLSALCADLETHRSGNRALDKPVWADAWKNATVSHKGQRVYAPQVTGLRGFRASK</sequence>
<dbReference type="KEGG" id="cmt:CCM_02623"/>
<accession>G3JAT9</accession>
<dbReference type="OrthoDB" id="4867214at2759"/>
<proteinExistence type="predicted"/>
<dbReference type="Proteomes" id="UP000001610">
    <property type="component" value="Unassembled WGS sequence"/>
</dbReference>
<dbReference type="InParanoid" id="G3JAT9"/>
<organism evidence="1 2">
    <name type="scientific">Cordyceps militaris (strain CM01)</name>
    <name type="common">Caterpillar fungus</name>
    <dbReference type="NCBI Taxonomy" id="983644"/>
    <lineage>
        <taxon>Eukaryota</taxon>
        <taxon>Fungi</taxon>
        <taxon>Dikarya</taxon>
        <taxon>Ascomycota</taxon>
        <taxon>Pezizomycotina</taxon>
        <taxon>Sordariomycetes</taxon>
        <taxon>Hypocreomycetidae</taxon>
        <taxon>Hypocreales</taxon>
        <taxon>Cordycipitaceae</taxon>
        <taxon>Cordyceps</taxon>
    </lineage>
</organism>
<keyword evidence="2" id="KW-1185">Reference proteome</keyword>
<dbReference type="HOGENOM" id="CLU_640956_0_0_1"/>
<evidence type="ECO:0000313" key="1">
    <source>
        <dbReference type="EMBL" id="EGX94352.1"/>
    </source>
</evidence>
<protein>
    <submittedName>
        <fullName evidence="1">Uncharacterized protein</fullName>
    </submittedName>
</protein>
<dbReference type="AlphaFoldDB" id="G3JAT9"/>
<dbReference type="RefSeq" id="XP_006667838.1">
    <property type="nucleotide sequence ID" value="XM_006667775.1"/>
</dbReference>
<gene>
    <name evidence="1" type="ORF">CCM_02623</name>
</gene>
<dbReference type="VEuPathDB" id="FungiDB:CCM_02623"/>
<dbReference type="GeneID" id="18164650"/>
<dbReference type="EMBL" id="JH126400">
    <property type="protein sequence ID" value="EGX94352.1"/>
    <property type="molecule type" value="Genomic_DNA"/>
</dbReference>
<evidence type="ECO:0000313" key="2">
    <source>
        <dbReference type="Proteomes" id="UP000001610"/>
    </source>
</evidence>
<reference evidence="1 2" key="1">
    <citation type="journal article" date="2011" name="Genome Biol.">
        <title>Genome sequence of the insect pathogenic fungus Cordyceps militaris, a valued traditional Chinese medicine.</title>
        <authorList>
            <person name="Zheng P."/>
            <person name="Xia Y."/>
            <person name="Xiao G."/>
            <person name="Xiong C."/>
            <person name="Hu X."/>
            <person name="Zhang S."/>
            <person name="Zheng H."/>
            <person name="Huang Y."/>
            <person name="Zhou Y."/>
            <person name="Wang S."/>
            <person name="Zhao G.P."/>
            <person name="Liu X."/>
            <person name="St Leger R.J."/>
            <person name="Wang C."/>
        </authorList>
    </citation>
    <scope>NUCLEOTIDE SEQUENCE [LARGE SCALE GENOMIC DNA]</scope>
    <source>
        <strain evidence="1 2">CM01</strain>
    </source>
</reference>
<name>G3JAT9_CORMM</name>